<dbReference type="GO" id="GO:0009055">
    <property type="term" value="F:electron transfer activity"/>
    <property type="evidence" value="ECO:0007669"/>
    <property type="project" value="InterPro"/>
</dbReference>
<proteinExistence type="inferred from homology"/>
<dbReference type="OrthoDB" id="9799441at2"/>
<evidence type="ECO:0000256" key="4">
    <source>
        <dbReference type="ARBA" id="ARBA00020076"/>
    </source>
</evidence>
<dbReference type="SUPFAM" id="SSF81343">
    <property type="entry name" value="Fumarate reductase respiratory complex transmembrane subunits"/>
    <property type="match status" value="1"/>
</dbReference>
<evidence type="ECO:0000256" key="11">
    <source>
        <dbReference type="ARBA" id="ARBA00025912"/>
    </source>
</evidence>
<gene>
    <name evidence="14" type="primary">sdhC</name>
    <name evidence="14" type="ORF">FR698_13630</name>
</gene>
<protein>
    <recommendedName>
        <fullName evidence="4">Succinate dehydrogenase cytochrome b556 subunit</fullName>
    </recommendedName>
</protein>
<feature type="transmembrane region" description="Helical" evidence="13">
    <location>
        <begin position="25"/>
        <end position="45"/>
    </location>
</feature>
<dbReference type="Gene3D" id="1.20.1300.10">
    <property type="entry name" value="Fumarate reductase/succinate dehydrogenase, transmembrane subunit"/>
    <property type="match status" value="1"/>
</dbReference>
<evidence type="ECO:0000256" key="3">
    <source>
        <dbReference type="ARBA" id="ARBA00007244"/>
    </source>
</evidence>
<evidence type="ECO:0000313" key="15">
    <source>
        <dbReference type="Proteomes" id="UP000321201"/>
    </source>
</evidence>
<evidence type="ECO:0000256" key="12">
    <source>
        <dbReference type="PIRSR" id="PIRSR000178-1"/>
    </source>
</evidence>
<accession>A0A5C7EHH6</accession>
<sequence length="125" mass="13529">MSAKKRPKYLDLVHIKLPVPGVVSILHRISGAFLFLLIPAFLFALQTSLASAEGFGAIKRAMGLWPVKLIAIGVLWAFLHHFFAGIRYLAIDLHYGVDLAAARASARVVLAASLALTLILGVALW</sequence>
<feature type="transmembrane region" description="Helical" evidence="13">
    <location>
        <begin position="65"/>
        <end position="84"/>
    </location>
</feature>
<comment type="function">
    <text evidence="1">Membrane-anchoring subunit of succinate dehydrogenase (SDH).</text>
</comment>
<dbReference type="PANTHER" id="PTHR10978">
    <property type="entry name" value="SUCCINATE DEHYDROGENASE CYTOCHROME B560 SUBUNIT"/>
    <property type="match status" value="1"/>
</dbReference>
<evidence type="ECO:0000256" key="7">
    <source>
        <dbReference type="ARBA" id="ARBA00022723"/>
    </source>
</evidence>
<dbReference type="Proteomes" id="UP000321201">
    <property type="component" value="Unassembled WGS sequence"/>
</dbReference>
<dbReference type="InParanoid" id="A0A5C7EHH6"/>
<dbReference type="GO" id="GO:0006099">
    <property type="term" value="P:tricarboxylic acid cycle"/>
    <property type="evidence" value="ECO:0007669"/>
    <property type="project" value="InterPro"/>
</dbReference>
<evidence type="ECO:0000256" key="6">
    <source>
        <dbReference type="ARBA" id="ARBA00022692"/>
    </source>
</evidence>
<evidence type="ECO:0000256" key="5">
    <source>
        <dbReference type="ARBA" id="ARBA00022617"/>
    </source>
</evidence>
<dbReference type="FunCoup" id="A0A5C7EHH6">
    <property type="interactions" value="141"/>
</dbReference>
<comment type="subcellular location">
    <subcellularLocation>
        <location evidence="2">Membrane</location>
    </subcellularLocation>
</comment>
<dbReference type="PANTHER" id="PTHR10978:SF5">
    <property type="entry name" value="SUCCINATE DEHYDROGENASE CYTOCHROME B560 SUBUNIT, MITOCHONDRIAL"/>
    <property type="match status" value="1"/>
</dbReference>
<dbReference type="NCBIfam" id="TIGR02970">
    <property type="entry name" value="succ_dehyd_cytB"/>
    <property type="match status" value="1"/>
</dbReference>
<evidence type="ECO:0000256" key="13">
    <source>
        <dbReference type="SAM" id="Phobius"/>
    </source>
</evidence>
<evidence type="ECO:0000256" key="9">
    <source>
        <dbReference type="ARBA" id="ARBA00023004"/>
    </source>
</evidence>
<keyword evidence="15" id="KW-1185">Reference proteome</keyword>
<dbReference type="GO" id="GO:0005886">
    <property type="term" value="C:plasma membrane"/>
    <property type="evidence" value="ECO:0007669"/>
    <property type="project" value="TreeGrafter"/>
</dbReference>
<comment type="caution">
    <text evidence="14">The sequence shown here is derived from an EMBL/GenBank/DDBJ whole genome shotgun (WGS) entry which is preliminary data.</text>
</comment>
<dbReference type="InterPro" id="IPR000701">
    <property type="entry name" value="SuccDH_FuR_B_TM-su"/>
</dbReference>
<evidence type="ECO:0000313" key="14">
    <source>
        <dbReference type="EMBL" id="TXF10786.1"/>
    </source>
</evidence>
<dbReference type="CDD" id="cd03499">
    <property type="entry name" value="SQR_TypeC_SdhC"/>
    <property type="match status" value="1"/>
</dbReference>
<organism evidence="14 15">
    <name type="scientific">Pelomicrobium methylotrophicum</name>
    <dbReference type="NCBI Taxonomy" id="2602750"/>
    <lineage>
        <taxon>Bacteria</taxon>
        <taxon>Pseudomonadati</taxon>
        <taxon>Pseudomonadota</taxon>
        <taxon>Hydrogenophilia</taxon>
        <taxon>Hydrogenophilia incertae sedis</taxon>
        <taxon>Pelomicrobium</taxon>
    </lineage>
</organism>
<evidence type="ECO:0000256" key="1">
    <source>
        <dbReference type="ARBA" id="ARBA00004050"/>
    </source>
</evidence>
<dbReference type="PIRSF" id="PIRSF000178">
    <property type="entry name" value="SDH_cyt_b560"/>
    <property type="match status" value="1"/>
</dbReference>
<dbReference type="GO" id="GO:0046872">
    <property type="term" value="F:metal ion binding"/>
    <property type="evidence" value="ECO:0007669"/>
    <property type="project" value="UniProtKB-KW"/>
</dbReference>
<feature type="binding site" description="axial binding residue" evidence="12">
    <location>
        <position position="81"/>
    </location>
    <ligand>
        <name>heme</name>
        <dbReference type="ChEBI" id="CHEBI:30413"/>
        <note>ligand shared with second transmembrane subunit</note>
    </ligand>
    <ligandPart>
        <name>Fe</name>
        <dbReference type="ChEBI" id="CHEBI:18248"/>
    </ligandPart>
</feature>
<dbReference type="InterPro" id="IPR034804">
    <property type="entry name" value="SQR/QFR_C/D"/>
</dbReference>
<reference evidence="14 15" key="1">
    <citation type="submission" date="2019-08" db="EMBL/GenBank/DDBJ databases">
        <title>Pelomicrobium methylotrophicum gen. nov., sp. nov. a moderately thermophilic, facultatively anaerobic, lithoautotrophic and methylotrophic bacterium isolated from a terrestrial mud volcano.</title>
        <authorList>
            <person name="Slobodkina G.B."/>
            <person name="Merkel A.Y."/>
            <person name="Slobodkin A.I."/>
        </authorList>
    </citation>
    <scope>NUCLEOTIDE SEQUENCE [LARGE SCALE GENOMIC DNA]</scope>
    <source>
        <strain evidence="14 15">SM250</strain>
    </source>
</reference>
<dbReference type="EMBL" id="VPFL01000022">
    <property type="protein sequence ID" value="TXF10786.1"/>
    <property type="molecule type" value="Genomic_DNA"/>
</dbReference>
<comment type="similarity">
    <text evidence="3">Belongs to the cytochrome b560 family.</text>
</comment>
<keyword evidence="8 13" id="KW-1133">Transmembrane helix</keyword>
<evidence type="ECO:0000256" key="10">
    <source>
        <dbReference type="ARBA" id="ARBA00023136"/>
    </source>
</evidence>
<evidence type="ECO:0000256" key="8">
    <source>
        <dbReference type="ARBA" id="ARBA00022989"/>
    </source>
</evidence>
<keyword evidence="7 12" id="KW-0479">Metal-binding</keyword>
<keyword evidence="9 12" id="KW-0408">Iron</keyword>
<evidence type="ECO:0000256" key="2">
    <source>
        <dbReference type="ARBA" id="ARBA00004370"/>
    </source>
</evidence>
<keyword evidence="10 13" id="KW-0472">Membrane</keyword>
<dbReference type="AlphaFoldDB" id="A0A5C7EHH6"/>
<dbReference type="Pfam" id="PF01127">
    <property type="entry name" value="Sdh_cyt"/>
    <property type="match status" value="1"/>
</dbReference>
<name>A0A5C7EHH6_9PROT</name>
<dbReference type="InterPro" id="IPR014314">
    <property type="entry name" value="Succ_DH_cytb556"/>
</dbReference>
<feature type="transmembrane region" description="Helical" evidence="13">
    <location>
        <begin position="104"/>
        <end position="124"/>
    </location>
</feature>
<comment type="subunit">
    <text evidence="11">Part of an enzyme complex containing four subunits: a flavoprotein, an iron-sulfur protein, plus two membrane-anchoring proteins, SdhC and SdhD. The complex can form homotrimers.</text>
</comment>
<comment type="cofactor">
    <cofactor evidence="12">
        <name>heme</name>
        <dbReference type="ChEBI" id="CHEBI:30413"/>
    </cofactor>
    <text evidence="12">The heme is bound between the two transmembrane subunits.</text>
</comment>
<keyword evidence="6 13" id="KW-0812">Transmembrane</keyword>
<keyword evidence="5 12" id="KW-0349">Heme</keyword>